<dbReference type="Gene3D" id="3.30.70.270">
    <property type="match status" value="1"/>
</dbReference>
<evidence type="ECO:0000256" key="4">
    <source>
        <dbReference type="ARBA" id="ARBA00022722"/>
    </source>
</evidence>
<feature type="compositionally biased region" description="Basic and acidic residues" evidence="10">
    <location>
        <begin position="83"/>
        <end position="92"/>
    </location>
</feature>
<dbReference type="Proteomes" id="UP001231189">
    <property type="component" value="Unassembled WGS sequence"/>
</dbReference>
<feature type="region of interest" description="Disordered" evidence="10">
    <location>
        <begin position="389"/>
        <end position="422"/>
    </location>
</feature>
<dbReference type="Pfam" id="PF14223">
    <property type="entry name" value="Retrotran_gag_2"/>
    <property type="match status" value="1"/>
</dbReference>
<dbReference type="GO" id="GO:0004519">
    <property type="term" value="F:endonuclease activity"/>
    <property type="evidence" value="ECO:0007669"/>
    <property type="project" value="UniProtKB-KW"/>
</dbReference>
<feature type="region of interest" description="Disordered" evidence="10">
    <location>
        <begin position="51"/>
        <end position="120"/>
    </location>
</feature>
<evidence type="ECO:0000256" key="10">
    <source>
        <dbReference type="SAM" id="MobiDB-lite"/>
    </source>
</evidence>
<dbReference type="PANTHER" id="PTHR37984:SF5">
    <property type="entry name" value="PROTEIN NYNRIN-LIKE"/>
    <property type="match status" value="1"/>
</dbReference>
<evidence type="ECO:0000313" key="12">
    <source>
        <dbReference type="EMBL" id="KAK1683634.1"/>
    </source>
</evidence>
<evidence type="ECO:0000256" key="1">
    <source>
        <dbReference type="ARBA" id="ARBA00012493"/>
    </source>
</evidence>
<dbReference type="Gene3D" id="3.10.10.10">
    <property type="entry name" value="HIV Type 1 Reverse Transcriptase, subunit A, domain 1"/>
    <property type="match status" value="1"/>
</dbReference>
<dbReference type="SUPFAM" id="SSF56672">
    <property type="entry name" value="DNA/RNA polymerases"/>
    <property type="match status" value="1"/>
</dbReference>
<dbReference type="InterPro" id="IPR005162">
    <property type="entry name" value="Retrotrans_gag_dom"/>
</dbReference>
<evidence type="ECO:0000313" key="13">
    <source>
        <dbReference type="Proteomes" id="UP001231189"/>
    </source>
</evidence>
<dbReference type="InterPro" id="IPR043128">
    <property type="entry name" value="Rev_trsase/Diguanyl_cyclase"/>
</dbReference>
<keyword evidence="4" id="KW-0540">Nuclease</keyword>
<keyword evidence="2" id="KW-0808">Transferase</keyword>
<feature type="region of interest" description="Disordered" evidence="10">
    <location>
        <begin position="880"/>
        <end position="922"/>
    </location>
</feature>
<keyword evidence="7" id="KW-0695">RNA-directed DNA polymerase</keyword>
<dbReference type="InterPro" id="IPR000477">
    <property type="entry name" value="RT_dom"/>
</dbReference>
<dbReference type="GO" id="GO:0003676">
    <property type="term" value="F:nucleic acid binding"/>
    <property type="evidence" value="ECO:0007669"/>
    <property type="project" value="InterPro"/>
</dbReference>
<comment type="caution">
    <text evidence="12">The sequence shown here is derived from an EMBL/GenBank/DDBJ whole genome shotgun (WGS) entry which is preliminary data.</text>
</comment>
<organism evidence="12 13">
    <name type="scientific">Lolium multiflorum</name>
    <name type="common">Italian ryegrass</name>
    <name type="synonym">Lolium perenne subsp. multiflorum</name>
    <dbReference type="NCBI Taxonomy" id="4521"/>
    <lineage>
        <taxon>Eukaryota</taxon>
        <taxon>Viridiplantae</taxon>
        <taxon>Streptophyta</taxon>
        <taxon>Embryophyta</taxon>
        <taxon>Tracheophyta</taxon>
        <taxon>Spermatophyta</taxon>
        <taxon>Magnoliopsida</taxon>
        <taxon>Liliopsida</taxon>
        <taxon>Poales</taxon>
        <taxon>Poaceae</taxon>
        <taxon>BOP clade</taxon>
        <taxon>Pooideae</taxon>
        <taxon>Poodae</taxon>
        <taxon>Poeae</taxon>
        <taxon>Poeae Chloroplast Group 2 (Poeae type)</taxon>
        <taxon>Loliodinae</taxon>
        <taxon>Loliinae</taxon>
        <taxon>Lolium</taxon>
    </lineage>
</organism>
<evidence type="ECO:0000256" key="8">
    <source>
        <dbReference type="PROSITE-ProRule" id="PRU00047"/>
    </source>
</evidence>
<feature type="region of interest" description="Disordered" evidence="10">
    <location>
        <begin position="2113"/>
        <end position="2133"/>
    </location>
</feature>
<dbReference type="GO" id="GO:0016787">
    <property type="term" value="F:hydrolase activity"/>
    <property type="evidence" value="ECO:0007669"/>
    <property type="project" value="UniProtKB-KW"/>
</dbReference>
<dbReference type="FunFam" id="3.10.20.370:FF:000001">
    <property type="entry name" value="Retrovirus-related Pol polyprotein from transposon 17.6-like protein"/>
    <property type="match status" value="1"/>
</dbReference>
<evidence type="ECO:0000256" key="6">
    <source>
        <dbReference type="ARBA" id="ARBA00022801"/>
    </source>
</evidence>
<keyword evidence="5" id="KW-0255">Endonuclease</keyword>
<gene>
    <name evidence="12" type="ORF">QYE76_044482</name>
</gene>
<dbReference type="InterPro" id="IPR050951">
    <property type="entry name" value="Retrovirus_Pol_polyprotein"/>
</dbReference>
<sequence>MAEQEADKNGSPSLVPPAPSSPIDSTTATLDDLKKLESSIVAQMKAMMMELVVQKPNPPPKASAEDPPPKANTLPLVDFVAEATKDPQKEGLGDTGTSTKGKDDDTPVAERLGGYHAVPPPNDYTINVPIPMPHILSHGSPPSLESNNFENWQFLMRSHVRSASTELWRIIEEGYSPRDPKKLTRRDVVDDQLNATAINMIHMAITPKDRAHIRSLKTAKEAWDKLEKLFLGNASIQSSRFDEVNNMADNFVMIEGETPEEMYRRLIALAVQMQDLGATFVDDHWIKRKFYNALLPYEEVKLTAIRQNASFRAMTSDEVLSEVIALDISKKNAEDLVARAHNSRKPNLALKMKVHEASESDEDPVEWGSDDLKVNYHEHMALAAKKFWDGNMSRNTRPRRSRDSPRRLSKSPREGTKGRTCYNCGDKNHFVADCMFERREDHGGKLIPKDRYKPLSKGFSKFSPRSDDDKVSSNKKPRAFIIREEYTSDEDGEHEDKRSNKEGEGVAAIAISTPSNSLFDSPNENLVTNNARCLMAKVSTEVKSPSKPSSSTNALYIDDATSLTVKREIMGLDSLDSFLTNMKGDTKIHVGALLAQLGAAQDLIEKREKLEREAAFELANLKEELDDERNLRMSLEASVIVLEDSNEAIVSQLTKDRDHALELVGDLKKKMLSLEEANKGKDDEDPNSCHDELVDQVTSLRRHNALLLEVNALQEEALDEYYRLFKEKTSCCNHEEEIAALEITKAKLLSLSSKQEESLVECLRMSKEKDTCCDHEEEIAALKRREAKLMEVNSMQEETLKEYFPLSKDRACCTHESDIAKMENDKRMLMKMNALQEEALMEHFRVNKAKEVQVFDICHPHPEHEDEVNRLKAKVDRLQVQAKPKPRRNPHEGLQPPLQGGEHQREKSSPAGRNPPGNSLPEGEIDAIVTAIELDIISITIIIISTIITAVSTAGHRHRCSNLGIAMNEVRKKLFSISLSGKAAHWYKLLKNGDSLDWEDIVPLFYSKFYPPSEIHKDRNRIYNFWPHDGESVAQAWGRFKSLMLKCPIHELPGNVIIDNFYARLSFQDKTLLDTSCSGSFTRNKEEFKRDLLDRIQENTEGWENDKDRESGIIYDYKCIEAFMDTDKFRNMSATYGLDSQVAANLYKAFASHYELPKKNFDKYHEPYKDKIDSSINKCVVVETADHVIPEAYIEKTPFPAKMKEYSVINSAVHKSEKKPIEPEEQIKVEPAVAIVKDLVTENVEDGHIIFCEDASNIVSHPNKPKQASVPMLSIRIGDHCYYGLCDIGASVSAIPYELYTEIMHEIDSCELEDIDVVIQLANRETISPIGIVRDVEVLCGKIKYPADFLVLGSAASDYCPIIFGRPFLNTCGAIIDCKKEKILTKFAGESYEFNFSKFTKTPYKANLPSNDFKMEQCASIVLVPNNPLQQHLENSESEVFRKERDELEEIFLRQPILKHDLPVEDLGTTPPPKEDPVFDLKPLPDNLKYAHIDDKKIYPVIISSKLTEFEEERLLQILKKHRGAIGYTLDDLKGISPSICQHAINMEDDAKPVVEPQRRLIPKMKDVVRNEVLRLLEAGIIYPIADSRWVSLVHCVPKKGGMTVVPNDNDELIPQRVVVGCMSAIFHGFCESIVEVFMDDFSVYGNSFDSCLRNLDKVLQRCEETNLVLNWEKCHFMVNEGIVLGHKISERVLKLIELKLKPLRRCPIQGMLKISKPLTNLLQKDVPFVFDDDCKEAFETLKKALTTAPIVEPPDWNLPFEIMCDASDFAVGAVLGQRVDKKLNVIHYASKTLDAAQRNYATTEKELLAVVFACDKFRSYIVDSKVTIHTDHAAIRYLMTKKDAKPRLIRWVLLLQEFDLHIVDRKGADNPVADNLSRLENIAYDPVPVNDSFPNEQLAVIKYFPPTFSAQQRRKFFYDLRHYFPHLYKEGVDGILRRCVPEYEQQEILSKCHGSAYGGHHAGDRTAQKFRSTMASNNKGKGLSKEEVKRVSSKQEQQAVGSKQVLVGSVDTRRSFSHNLQGPLPPALGLDSFPVLEEALRTTDEFCGQYRALRREVEILREENYRLRRMLGYYLMPVTGSPSPTSDNNESLRDLVQICQAEKLKLKEIYDEGSQKGEPVGPKVGPHHRGGAAHGLAAPPCGVGPQPLSPPFLRETLRPEDLSHRGILTKGYSRLCGAENTREKRALRRAGIRRGNSLPEGEIDAIVTAIELDIISITIIIISTIITAVSTAGHRHRCSNLGLILIV</sequence>
<feature type="coiled-coil region" evidence="9">
    <location>
        <begin position="593"/>
        <end position="638"/>
    </location>
</feature>
<dbReference type="Pfam" id="PF03732">
    <property type="entry name" value="Retrotrans_gag"/>
    <property type="match status" value="1"/>
</dbReference>
<feature type="region of interest" description="Disordered" evidence="10">
    <location>
        <begin position="1"/>
        <end position="29"/>
    </location>
</feature>
<evidence type="ECO:0000256" key="9">
    <source>
        <dbReference type="SAM" id="Coils"/>
    </source>
</evidence>
<keyword evidence="8" id="KW-0479">Metal-binding</keyword>
<keyword evidence="6" id="KW-0378">Hydrolase</keyword>
<proteinExistence type="predicted"/>
<dbReference type="Pfam" id="PF17917">
    <property type="entry name" value="RT_RNaseH"/>
    <property type="match status" value="1"/>
</dbReference>
<keyword evidence="9" id="KW-0175">Coiled coil</keyword>
<dbReference type="InterPro" id="IPR043502">
    <property type="entry name" value="DNA/RNA_pol_sf"/>
</dbReference>
<accession>A0AAD8TIW4</accession>
<evidence type="ECO:0000256" key="3">
    <source>
        <dbReference type="ARBA" id="ARBA00022695"/>
    </source>
</evidence>
<feature type="compositionally biased region" description="Basic and acidic residues" evidence="10">
    <location>
        <begin position="494"/>
        <end position="504"/>
    </location>
</feature>
<dbReference type="GO" id="GO:0008270">
    <property type="term" value="F:zinc ion binding"/>
    <property type="evidence" value="ECO:0007669"/>
    <property type="project" value="UniProtKB-KW"/>
</dbReference>
<feature type="region of interest" description="Disordered" evidence="10">
    <location>
        <begin position="457"/>
        <end position="504"/>
    </location>
</feature>
<dbReference type="GO" id="GO:0003964">
    <property type="term" value="F:RNA-directed DNA polymerase activity"/>
    <property type="evidence" value="ECO:0007669"/>
    <property type="project" value="UniProtKB-KW"/>
</dbReference>
<feature type="compositionally biased region" description="Basic and acidic residues" evidence="10">
    <location>
        <begin position="401"/>
        <end position="417"/>
    </location>
</feature>
<keyword evidence="3" id="KW-0548">Nucleotidyltransferase</keyword>
<dbReference type="EC" id="2.7.7.49" evidence="1"/>
<dbReference type="CDD" id="cd00303">
    <property type="entry name" value="retropepsin_like"/>
    <property type="match status" value="1"/>
</dbReference>
<dbReference type="InterPro" id="IPR021109">
    <property type="entry name" value="Peptidase_aspartic_dom_sf"/>
</dbReference>
<evidence type="ECO:0000256" key="7">
    <source>
        <dbReference type="ARBA" id="ARBA00022918"/>
    </source>
</evidence>
<name>A0AAD8TIW4_LOLMU</name>
<dbReference type="EMBL" id="JAUUTY010000002">
    <property type="protein sequence ID" value="KAK1683634.1"/>
    <property type="molecule type" value="Genomic_DNA"/>
</dbReference>
<dbReference type="InterPro" id="IPR041373">
    <property type="entry name" value="RT_RNaseH"/>
</dbReference>
<dbReference type="SUPFAM" id="SSF50630">
    <property type="entry name" value="Acid proteases"/>
    <property type="match status" value="1"/>
</dbReference>
<evidence type="ECO:0000259" key="11">
    <source>
        <dbReference type="PROSITE" id="PS50158"/>
    </source>
</evidence>
<dbReference type="CDD" id="cd09274">
    <property type="entry name" value="RNase_HI_RT_Ty3"/>
    <property type="match status" value="1"/>
</dbReference>
<dbReference type="PANTHER" id="PTHR37984">
    <property type="entry name" value="PROTEIN CBG26694"/>
    <property type="match status" value="1"/>
</dbReference>
<dbReference type="Gene3D" id="3.10.20.370">
    <property type="match status" value="1"/>
</dbReference>
<dbReference type="Pfam" id="PF00078">
    <property type="entry name" value="RVT_1"/>
    <property type="match status" value="1"/>
</dbReference>
<dbReference type="Gene3D" id="2.40.70.10">
    <property type="entry name" value="Acid Proteases"/>
    <property type="match status" value="1"/>
</dbReference>
<keyword evidence="13" id="KW-1185">Reference proteome</keyword>
<evidence type="ECO:0000256" key="5">
    <source>
        <dbReference type="ARBA" id="ARBA00022759"/>
    </source>
</evidence>
<reference evidence="12" key="1">
    <citation type="submission" date="2023-07" db="EMBL/GenBank/DDBJ databases">
        <title>A chromosome-level genome assembly of Lolium multiflorum.</title>
        <authorList>
            <person name="Chen Y."/>
            <person name="Copetti D."/>
            <person name="Kolliker R."/>
            <person name="Studer B."/>
        </authorList>
    </citation>
    <scope>NUCLEOTIDE SEQUENCE</scope>
    <source>
        <strain evidence="12">02402/16</strain>
        <tissue evidence="12">Leaf</tissue>
    </source>
</reference>
<dbReference type="InterPro" id="IPR001878">
    <property type="entry name" value="Znf_CCHC"/>
</dbReference>
<dbReference type="PROSITE" id="PS50158">
    <property type="entry name" value="ZF_CCHC"/>
    <property type="match status" value="1"/>
</dbReference>
<feature type="domain" description="CCHC-type" evidence="11">
    <location>
        <begin position="421"/>
        <end position="434"/>
    </location>
</feature>
<protein>
    <recommendedName>
        <fullName evidence="1">RNA-directed DNA polymerase</fullName>
        <ecNumber evidence="1">2.7.7.49</ecNumber>
    </recommendedName>
</protein>
<evidence type="ECO:0000256" key="2">
    <source>
        <dbReference type="ARBA" id="ARBA00022679"/>
    </source>
</evidence>
<keyword evidence="8" id="KW-0863">Zinc-finger</keyword>
<keyword evidence="8" id="KW-0862">Zinc</keyword>